<organism evidence="2 3">
    <name type="scientific">Pseudonocardia eucalypti</name>
    <dbReference type="NCBI Taxonomy" id="648755"/>
    <lineage>
        <taxon>Bacteria</taxon>
        <taxon>Bacillati</taxon>
        <taxon>Actinomycetota</taxon>
        <taxon>Actinomycetes</taxon>
        <taxon>Pseudonocardiales</taxon>
        <taxon>Pseudonocardiaceae</taxon>
        <taxon>Pseudonocardia</taxon>
    </lineage>
</organism>
<dbReference type="SUPFAM" id="SSF55729">
    <property type="entry name" value="Acyl-CoA N-acyltransferases (Nat)"/>
    <property type="match status" value="1"/>
</dbReference>
<dbReference type="InterPro" id="IPR052523">
    <property type="entry name" value="Trichothecene_AcTrans"/>
</dbReference>
<dbReference type="PROSITE" id="PS51186">
    <property type="entry name" value="GNAT"/>
    <property type="match status" value="1"/>
</dbReference>
<sequence length="94" mass="10734">MRIGDVFQAARPSTPHWYLFHLGADPQAQRRGVGTALLRSMLPRLDERELPAYLECKPELVSYYGRFGFAETGTLPVRGLEVVMRSMWREPRAG</sequence>
<comment type="caution">
    <text evidence="2">The sequence shown here is derived from an EMBL/GenBank/DDBJ whole genome shotgun (WGS) entry which is preliminary data.</text>
</comment>
<evidence type="ECO:0000313" key="3">
    <source>
        <dbReference type="Proteomes" id="UP001428817"/>
    </source>
</evidence>
<feature type="domain" description="N-acetyltransferase" evidence="1">
    <location>
        <begin position="1"/>
        <end position="89"/>
    </location>
</feature>
<dbReference type="CDD" id="cd04301">
    <property type="entry name" value="NAT_SF"/>
    <property type="match status" value="1"/>
</dbReference>
<dbReference type="PANTHER" id="PTHR42791">
    <property type="entry name" value="GNAT FAMILY ACETYLTRANSFERASE"/>
    <property type="match status" value="1"/>
</dbReference>
<reference evidence="3" key="1">
    <citation type="journal article" date="2019" name="Int. J. Syst. Evol. Microbiol.">
        <title>The Global Catalogue of Microorganisms (GCM) 10K type strain sequencing project: providing services to taxonomists for standard genome sequencing and annotation.</title>
        <authorList>
            <consortium name="The Broad Institute Genomics Platform"/>
            <consortium name="The Broad Institute Genome Sequencing Center for Infectious Disease"/>
            <person name="Wu L."/>
            <person name="Ma J."/>
        </authorList>
    </citation>
    <scope>NUCLEOTIDE SEQUENCE [LARGE SCALE GENOMIC DNA]</scope>
    <source>
        <strain evidence="3">JCM 18303</strain>
    </source>
</reference>
<dbReference type="Gene3D" id="3.40.630.30">
    <property type="match status" value="1"/>
</dbReference>
<dbReference type="Proteomes" id="UP001428817">
    <property type="component" value="Unassembled WGS sequence"/>
</dbReference>
<accession>A0ABP9Q4P1</accession>
<keyword evidence="3" id="KW-1185">Reference proteome</keyword>
<protein>
    <recommendedName>
        <fullName evidence="1">N-acetyltransferase domain-containing protein</fullName>
    </recommendedName>
</protein>
<dbReference type="InterPro" id="IPR000182">
    <property type="entry name" value="GNAT_dom"/>
</dbReference>
<dbReference type="Pfam" id="PF00583">
    <property type="entry name" value="Acetyltransf_1"/>
    <property type="match status" value="1"/>
</dbReference>
<evidence type="ECO:0000259" key="1">
    <source>
        <dbReference type="PROSITE" id="PS51186"/>
    </source>
</evidence>
<dbReference type="PANTHER" id="PTHR42791:SF1">
    <property type="entry name" value="N-ACETYLTRANSFERASE DOMAIN-CONTAINING PROTEIN"/>
    <property type="match status" value="1"/>
</dbReference>
<gene>
    <name evidence="2" type="ORF">GCM10023321_32950</name>
</gene>
<dbReference type="RefSeq" id="WP_185059632.1">
    <property type="nucleotide sequence ID" value="NZ_BAABJP010000015.1"/>
</dbReference>
<name>A0ABP9Q4P1_9PSEU</name>
<dbReference type="EMBL" id="BAABJP010000015">
    <property type="protein sequence ID" value="GAA5156686.1"/>
    <property type="molecule type" value="Genomic_DNA"/>
</dbReference>
<proteinExistence type="predicted"/>
<dbReference type="InterPro" id="IPR016181">
    <property type="entry name" value="Acyl_CoA_acyltransferase"/>
</dbReference>
<evidence type="ECO:0000313" key="2">
    <source>
        <dbReference type="EMBL" id="GAA5156686.1"/>
    </source>
</evidence>